<feature type="compositionally biased region" description="Polar residues" evidence="2">
    <location>
        <begin position="389"/>
        <end position="410"/>
    </location>
</feature>
<dbReference type="Proteomes" id="UP001278766">
    <property type="component" value="Unassembled WGS sequence"/>
</dbReference>
<feature type="compositionally biased region" description="Basic and acidic residues" evidence="2">
    <location>
        <begin position="604"/>
        <end position="621"/>
    </location>
</feature>
<feature type="compositionally biased region" description="Polar residues" evidence="2">
    <location>
        <begin position="38"/>
        <end position="57"/>
    </location>
</feature>
<protein>
    <recommendedName>
        <fullName evidence="3">GDP/GTP exchange factor Sec2 N-terminal domain-containing protein</fullName>
    </recommendedName>
</protein>
<reference evidence="4" key="2">
    <citation type="submission" date="2023-06" db="EMBL/GenBank/DDBJ databases">
        <authorList>
            <consortium name="Lawrence Berkeley National Laboratory"/>
            <person name="Haridas S."/>
            <person name="Hensen N."/>
            <person name="Bonometti L."/>
            <person name="Westerberg I."/>
            <person name="Brannstrom I.O."/>
            <person name="Guillou S."/>
            <person name="Cros-Aarteil S."/>
            <person name="Calhoun S."/>
            <person name="Kuo A."/>
            <person name="Mondo S."/>
            <person name="Pangilinan J."/>
            <person name="Riley R."/>
            <person name="Labutti K."/>
            <person name="Andreopoulos B."/>
            <person name="Lipzen A."/>
            <person name="Chen C."/>
            <person name="Yanf M."/>
            <person name="Daum C."/>
            <person name="Ng V."/>
            <person name="Clum A."/>
            <person name="Steindorff A."/>
            <person name="Ohm R."/>
            <person name="Martin F."/>
            <person name="Silar P."/>
            <person name="Natvig D."/>
            <person name="Lalanne C."/>
            <person name="Gautier V."/>
            <person name="Ament-Velasquez S.L."/>
            <person name="Kruys A."/>
            <person name="Hutchinson M.I."/>
            <person name="Powell A.J."/>
            <person name="Barry K."/>
            <person name="Miller A.N."/>
            <person name="Grigoriev I.V."/>
            <person name="Debuchy R."/>
            <person name="Gladieux P."/>
            <person name="Thoren M.H."/>
            <person name="Johannesson H."/>
        </authorList>
    </citation>
    <scope>NUCLEOTIDE SEQUENCE</scope>
    <source>
        <strain evidence="4">CBS 168.71</strain>
    </source>
</reference>
<reference evidence="4" key="1">
    <citation type="journal article" date="2023" name="Mol. Phylogenet. Evol.">
        <title>Genome-scale phylogeny and comparative genomics of the fungal order Sordariales.</title>
        <authorList>
            <person name="Hensen N."/>
            <person name="Bonometti L."/>
            <person name="Westerberg I."/>
            <person name="Brannstrom I.O."/>
            <person name="Guillou S."/>
            <person name="Cros-Aarteil S."/>
            <person name="Calhoun S."/>
            <person name="Haridas S."/>
            <person name="Kuo A."/>
            <person name="Mondo S."/>
            <person name="Pangilinan J."/>
            <person name="Riley R."/>
            <person name="LaButti K."/>
            <person name="Andreopoulos B."/>
            <person name="Lipzen A."/>
            <person name="Chen C."/>
            <person name="Yan M."/>
            <person name="Daum C."/>
            <person name="Ng V."/>
            <person name="Clum A."/>
            <person name="Steindorff A."/>
            <person name="Ohm R.A."/>
            <person name="Martin F."/>
            <person name="Silar P."/>
            <person name="Natvig D.O."/>
            <person name="Lalanne C."/>
            <person name="Gautier V."/>
            <person name="Ament-Velasquez S.L."/>
            <person name="Kruys A."/>
            <person name="Hutchinson M.I."/>
            <person name="Powell A.J."/>
            <person name="Barry K."/>
            <person name="Miller A.N."/>
            <person name="Grigoriev I.V."/>
            <person name="Debuchy R."/>
            <person name="Gladieux P."/>
            <person name="Hiltunen Thoren M."/>
            <person name="Johannesson H."/>
        </authorList>
    </citation>
    <scope>NUCLEOTIDE SEQUENCE</scope>
    <source>
        <strain evidence="4">CBS 168.71</strain>
    </source>
</reference>
<gene>
    <name evidence="4" type="ORF">B0H64DRAFT_453293</name>
</gene>
<dbReference type="Gene3D" id="6.10.140.910">
    <property type="match status" value="1"/>
</dbReference>
<proteinExistence type="predicted"/>
<evidence type="ECO:0000256" key="1">
    <source>
        <dbReference type="ARBA" id="ARBA00023054"/>
    </source>
</evidence>
<feature type="region of interest" description="Disordered" evidence="2">
    <location>
        <begin position="278"/>
        <end position="318"/>
    </location>
</feature>
<evidence type="ECO:0000259" key="3">
    <source>
        <dbReference type="Pfam" id="PF06428"/>
    </source>
</evidence>
<dbReference type="GeneID" id="87844184"/>
<dbReference type="Pfam" id="PF25555">
    <property type="entry name" value="RAB3A-like_C"/>
    <property type="match status" value="1"/>
</dbReference>
<feature type="region of interest" description="Disordered" evidence="2">
    <location>
        <begin position="595"/>
        <end position="621"/>
    </location>
</feature>
<evidence type="ECO:0000313" key="5">
    <source>
        <dbReference type="Proteomes" id="UP001278766"/>
    </source>
</evidence>
<dbReference type="InterPro" id="IPR040351">
    <property type="entry name" value="RAB3IL/RAB3IP/Sec2"/>
</dbReference>
<name>A0AAE0HKC4_9PEZI</name>
<keyword evidence="1" id="KW-0175">Coiled coil</keyword>
<keyword evidence="5" id="KW-1185">Reference proteome</keyword>
<feature type="compositionally biased region" description="Polar residues" evidence="2">
    <location>
        <begin position="695"/>
        <end position="707"/>
    </location>
</feature>
<feature type="region of interest" description="Disordered" evidence="2">
    <location>
        <begin position="656"/>
        <end position="798"/>
    </location>
</feature>
<dbReference type="GO" id="GO:0070319">
    <property type="term" value="C:Golgi to plasma membrane transport vesicle"/>
    <property type="evidence" value="ECO:0007669"/>
    <property type="project" value="TreeGrafter"/>
</dbReference>
<evidence type="ECO:0000256" key="2">
    <source>
        <dbReference type="SAM" id="MobiDB-lite"/>
    </source>
</evidence>
<dbReference type="AlphaFoldDB" id="A0AAE0HKC4"/>
<feature type="compositionally biased region" description="Polar residues" evidence="2">
    <location>
        <begin position="743"/>
        <end position="752"/>
    </location>
</feature>
<dbReference type="Pfam" id="PF06428">
    <property type="entry name" value="Sec2p"/>
    <property type="match status" value="1"/>
</dbReference>
<dbReference type="RefSeq" id="XP_062661662.1">
    <property type="nucleotide sequence ID" value="XM_062807236.1"/>
</dbReference>
<dbReference type="PANTHER" id="PTHR14430">
    <property type="entry name" value="RABIN3-RELATED"/>
    <property type="match status" value="1"/>
</dbReference>
<feature type="region of interest" description="Disordered" evidence="2">
    <location>
        <begin position="38"/>
        <end position="112"/>
    </location>
</feature>
<dbReference type="PANTHER" id="PTHR14430:SF0">
    <property type="entry name" value="SEC2P DOMAIN-CONTAINING PROTEIN"/>
    <property type="match status" value="1"/>
</dbReference>
<dbReference type="SUPFAM" id="SSF144284">
    <property type="entry name" value="Sec2 N-terminal region"/>
    <property type="match status" value="1"/>
</dbReference>
<dbReference type="EMBL" id="JAUEPN010000002">
    <property type="protein sequence ID" value="KAK3298148.1"/>
    <property type="molecule type" value="Genomic_DNA"/>
</dbReference>
<sequence length="798" mass="87066">MAIANDEGRRFVAVTGWSHQPPSNGRSTFGHHRSLSSILRSASPRPSSTHTRSNSTIDLPMSTDLARSLPSTPQPKRLFVPTSHDDDNDLSTIPDPRSRAMSPADGDSVDMPHHPDLNDEVATLSTKLINAINHQTTLDDNLSATRAELERSRDKIHQLEAQVEEQRELLAGDVWVRRKTVEAEKAKLVARAAEEKRARLDMEQQKKKIEQELENLTTALFEEANKMVISAKEDARAEQEALHRKNEQLRAQLADTEGLLRSQQEQLVELKHVMEQMTVEREEPSPPTVPSSPGRESFDVRDPVGSLRGARQQSLSMPSFPSYPTSFTHLLHPVLRTDLAACNDFKDLLRTTKRLSAPRLPSGSSGSGLASLGIGLGSTSSHISGGNGSTTSLTMTGSPPATSPRTPHTPASSVGSSSSAVTPIVLPHLKETKFYKRVLTEDIEPTLRLDIAPGLSWLARRSVLASMTDGSLVVEPTPSTATGRFGKVIKPELYPCSLCGESRKDEEFLRTHRFRVSESDTTQVGYPLCKYCLGRVRSTCEFLGFLRIVKDGHWRADDEDAEKAAWEESVRLREQMFWSRIGGGVVPLGHARHLSSSSVAPSLRGEKSPRPSHESTQRPAEHAKQFLELPKAPEQDHSKDSTEATPQVTVAAVTELVPQPTSEEAVEPASEPSAEDVAEPALPPTTGEAIEVAQSPITETITETAQPSIAEDAAQATEQPTDKEPVATTSPPNADREEEVLAETSTSEQPPTEQIDVEEPTALPLVDNPVGQQPDTKPTVDADEQKQVPLAAPISITF</sequence>
<feature type="domain" description="GDP/GTP exchange factor Sec2 N-terminal" evidence="3">
    <location>
        <begin position="135"/>
        <end position="278"/>
    </location>
</feature>
<dbReference type="GO" id="GO:0005085">
    <property type="term" value="F:guanyl-nucleotide exchange factor activity"/>
    <property type="evidence" value="ECO:0007669"/>
    <property type="project" value="InterPro"/>
</dbReference>
<dbReference type="GO" id="GO:0006887">
    <property type="term" value="P:exocytosis"/>
    <property type="evidence" value="ECO:0007669"/>
    <property type="project" value="TreeGrafter"/>
</dbReference>
<accession>A0AAE0HKC4</accession>
<comment type="caution">
    <text evidence="4">The sequence shown here is derived from an EMBL/GenBank/DDBJ whole genome shotgun (WGS) entry which is preliminary data.</text>
</comment>
<feature type="region of interest" description="Disordered" evidence="2">
    <location>
        <begin position="380"/>
        <end position="419"/>
    </location>
</feature>
<dbReference type="GO" id="GO:0051286">
    <property type="term" value="C:cell tip"/>
    <property type="evidence" value="ECO:0007669"/>
    <property type="project" value="TreeGrafter"/>
</dbReference>
<dbReference type="CDD" id="cd21044">
    <property type="entry name" value="Rab11BD_RAB3IP_like"/>
    <property type="match status" value="1"/>
</dbReference>
<organism evidence="4 5">
    <name type="scientific">Chaetomium fimeti</name>
    <dbReference type="NCBI Taxonomy" id="1854472"/>
    <lineage>
        <taxon>Eukaryota</taxon>
        <taxon>Fungi</taxon>
        <taxon>Dikarya</taxon>
        <taxon>Ascomycota</taxon>
        <taxon>Pezizomycotina</taxon>
        <taxon>Sordariomycetes</taxon>
        <taxon>Sordariomycetidae</taxon>
        <taxon>Sordariales</taxon>
        <taxon>Chaetomiaceae</taxon>
        <taxon>Chaetomium</taxon>
    </lineage>
</organism>
<feature type="compositionally biased region" description="Low complexity" evidence="2">
    <location>
        <begin position="660"/>
        <end position="672"/>
    </location>
</feature>
<evidence type="ECO:0000313" key="4">
    <source>
        <dbReference type="EMBL" id="KAK3298148.1"/>
    </source>
</evidence>
<dbReference type="InterPro" id="IPR009449">
    <property type="entry name" value="Sec2_N"/>
</dbReference>